<dbReference type="Pfam" id="PF09865">
    <property type="entry name" value="DUF2092"/>
    <property type="match status" value="1"/>
</dbReference>
<dbReference type="Pfam" id="PF00578">
    <property type="entry name" value="AhpC-TSA"/>
    <property type="match status" value="1"/>
</dbReference>
<feature type="compositionally biased region" description="Basic and acidic residues" evidence="1">
    <location>
        <begin position="437"/>
        <end position="461"/>
    </location>
</feature>
<dbReference type="InterPro" id="IPR050553">
    <property type="entry name" value="Thioredoxin_ResA/DsbE_sf"/>
</dbReference>
<gene>
    <name evidence="4" type="ORF">GCM10023156_38280</name>
</gene>
<keyword evidence="5" id="KW-1185">Reference proteome</keyword>
<dbReference type="EMBL" id="BAABGA010000048">
    <property type="protein sequence ID" value="GAA4459159.1"/>
    <property type="molecule type" value="Genomic_DNA"/>
</dbReference>
<feature type="chain" id="PRO_5045235164" evidence="2">
    <location>
        <begin position="20"/>
        <end position="461"/>
    </location>
</feature>
<proteinExistence type="predicted"/>
<dbReference type="RefSeq" id="WP_345324621.1">
    <property type="nucleotide sequence ID" value="NZ_BAABGA010000048.1"/>
</dbReference>
<dbReference type="Proteomes" id="UP001500840">
    <property type="component" value="Unassembled WGS sequence"/>
</dbReference>
<evidence type="ECO:0000256" key="2">
    <source>
        <dbReference type="SAM" id="SignalP"/>
    </source>
</evidence>
<accession>A0ABP8N332</accession>
<comment type="caution">
    <text evidence="4">The sequence shown here is derived from an EMBL/GenBank/DDBJ whole genome shotgun (WGS) entry which is preliminary data.</text>
</comment>
<evidence type="ECO:0000313" key="5">
    <source>
        <dbReference type="Proteomes" id="UP001500840"/>
    </source>
</evidence>
<dbReference type="InterPro" id="IPR036249">
    <property type="entry name" value="Thioredoxin-like_sf"/>
</dbReference>
<dbReference type="Gene3D" id="3.40.30.10">
    <property type="entry name" value="Glutaredoxin"/>
    <property type="match status" value="1"/>
</dbReference>
<dbReference type="InterPro" id="IPR013766">
    <property type="entry name" value="Thioredoxin_domain"/>
</dbReference>
<evidence type="ECO:0000259" key="3">
    <source>
        <dbReference type="PROSITE" id="PS51352"/>
    </source>
</evidence>
<sequence length="461" mass="50112">MVARLFLIAVLASPVVAWAQDDSKGTAAAKGSAANAGSSQSPAFVLGDDVRKVLQPFFASINKADVSRVTVEMLTESIVQGKVVESRKATYQIASKHPNKFTIYLKEPDQRTRIYANGKEMVVALSPEAYYRIDDRLDLQQAVVELPIAMGAYPEPVMALSLAGVDPSLTFLGGMKSVEIVNHGKFRGRVPSVQIRGVQNDAVSWDFWISEEEPTKPLRLLVDLTAMLRATKQVQVPQGFKYQIQFDFLSWRMSGEVSDALFAFRPSKDATEYKSLDDYLQSVAGAVAEHPLLGKKAPGFSGETLGEQPVSLEGLKGKVIVLDFWATWCAPCVAAMPVLQEVTSEFADKDVVFLAVNVGEDLELVKSFLEKQDIDLDVVLDPGGKISDAFRADAIPQTVVVGKSGVIESVHMGFPGADELRQRLTDELSVLSVGGHIESKPPAEEEKSSNDADPAGDPKRK</sequence>
<dbReference type="InterPro" id="IPR000866">
    <property type="entry name" value="AhpC/TSA"/>
</dbReference>
<feature type="region of interest" description="Disordered" evidence="1">
    <location>
        <begin position="434"/>
        <end position="461"/>
    </location>
</feature>
<dbReference type="CDD" id="cd02966">
    <property type="entry name" value="TlpA_like_family"/>
    <property type="match status" value="1"/>
</dbReference>
<dbReference type="SUPFAM" id="SSF52833">
    <property type="entry name" value="Thioredoxin-like"/>
    <property type="match status" value="1"/>
</dbReference>
<organism evidence="4 5">
    <name type="scientific">Novipirellula rosea</name>
    <dbReference type="NCBI Taxonomy" id="1031540"/>
    <lineage>
        <taxon>Bacteria</taxon>
        <taxon>Pseudomonadati</taxon>
        <taxon>Planctomycetota</taxon>
        <taxon>Planctomycetia</taxon>
        <taxon>Pirellulales</taxon>
        <taxon>Pirellulaceae</taxon>
        <taxon>Novipirellula</taxon>
    </lineage>
</organism>
<feature type="signal peptide" evidence="2">
    <location>
        <begin position="1"/>
        <end position="19"/>
    </location>
</feature>
<feature type="domain" description="Thioredoxin" evidence="3">
    <location>
        <begin position="291"/>
        <end position="429"/>
    </location>
</feature>
<protein>
    <submittedName>
        <fullName evidence="4">Redoxin domain-containing protein</fullName>
    </submittedName>
</protein>
<dbReference type="PANTHER" id="PTHR42852">
    <property type="entry name" value="THIOL:DISULFIDE INTERCHANGE PROTEIN DSBE"/>
    <property type="match status" value="1"/>
</dbReference>
<dbReference type="PROSITE" id="PS51352">
    <property type="entry name" value="THIOREDOXIN_2"/>
    <property type="match status" value="1"/>
</dbReference>
<dbReference type="InterPro" id="IPR019207">
    <property type="entry name" value="DUF2092"/>
</dbReference>
<keyword evidence="2" id="KW-0732">Signal</keyword>
<name>A0ABP8N332_9BACT</name>
<dbReference type="PANTHER" id="PTHR42852:SF17">
    <property type="entry name" value="THIOREDOXIN-LIKE PROTEIN HI_1115"/>
    <property type="match status" value="1"/>
</dbReference>
<reference evidence="5" key="1">
    <citation type="journal article" date="2019" name="Int. J. Syst. Evol. Microbiol.">
        <title>The Global Catalogue of Microorganisms (GCM) 10K type strain sequencing project: providing services to taxonomists for standard genome sequencing and annotation.</title>
        <authorList>
            <consortium name="The Broad Institute Genomics Platform"/>
            <consortium name="The Broad Institute Genome Sequencing Center for Infectious Disease"/>
            <person name="Wu L."/>
            <person name="Ma J."/>
        </authorList>
    </citation>
    <scope>NUCLEOTIDE SEQUENCE [LARGE SCALE GENOMIC DNA]</scope>
    <source>
        <strain evidence="5">JCM 17759</strain>
    </source>
</reference>
<evidence type="ECO:0000313" key="4">
    <source>
        <dbReference type="EMBL" id="GAA4459159.1"/>
    </source>
</evidence>
<evidence type="ECO:0000256" key="1">
    <source>
        <dbReference type="SAM" id="MobiDB-lite"/>
    </source>
</evidence>